<proteinExistence type="predicted"/>
<dbReference type="RefSeq" id="WP_127336933.1">
    <property type="nucleotide sequence ID" value="NZ_QWDM01000002.1"/>
</dbReference>
<keyword evidence="1" id="KW-0472">Membrane</keyword>
<dbReference type="OrthoDB" id="1369883at2"/>
<dbReference type="Proteomes" id="UP000288102">
    <property type="component" value="Unassembled WGS sequence"/>
</dbReference>
<dbReference type="EMBL" id="QWDM01000002">
    <property type="protein sequence ID" value="RUT71686.1"/>
    <property type="molecule type" value="Genomic_DNA"/>
</dbReference>
<organism evidence="2 3">
    <name type="scientific">Flavobacterium cupreum</name>
    <dbReference type="NCBI Taxonomy" id="2133766"/>
    <lineage>
        <taxon>Bacteria</taxon>
        <taxon>Pseudomonadati</taxon>
        <taxon>Bacteroidota</taxon>
        <taxon>Flavobacteriia</taxon>
        <taxon>Flavobacteriales</taxon>
        <taxon>Flavobacteriaceae</taxon>
        <taxon>Flavobacterium</taxon>
    </lineage>
</organism>
<dbReference type="AlphaFoldDB" id="A0A434ABG4"/>
<comment type="caution">
    <text evidence="2">The sequence shown here is derived from an EMBL/GenBank/DDBJ whole genome shotgun (WGS) entry which is preliminary data.</text>
</comment>
<keyword evidence="3" id="KW-1185">Reference proteome</keyword>
<keyword evidence="1" id="KW-0812">Transmembrane</keyword>
<gene>
    <name evidence="2" type="ORF">D0817_03095</name>
</gene>
<name>A0A434ABG4_9FLAO</name>
<keyword evidence="1" id="KW-1133">Transmembrane helix</keyword>
<evidence type="ECO:0000256" key="1">
    <source>
        <dbReference type="SAM" id="Phobius"/>
    </source>
</evidence>
<evidence type="ECO:0000313" key="2">
    <source>
        <dbReference type="EMBL" id="RUT71686.1"/>
    </source>
</evidence>
<sequence>MNKKAFFIIMLTLGIIIFMYLISINNTIQSEISAIQYEDKIDNLRVKKAYNERGIYILNDQYYVNSSTFIVGTNTIKIEDDAIWRPKGSEHKPRISDIEAPFIISKNKNSDTIFIQKDGSTISLLLSK</sequence>
<feature type="transmembrane region" description="Helical" evidence="1">
    <location>
        <begin position="6"/>
        <end position="24"/>
    </location>
</feature>
<reference evidence="3" key="1">
    <citation type="journal article" date="2019" name="Syst. Appl. Microbiol.">
        <title>Flavobacterium circumlabens sp. nov. and Flavobacterium cupreum sp. nov., two psychrotrophic species isolated from Antarctic environmental samples.</title>
        <authorList>
            <person name="Kralova S."/>
            <person name="Busse H.-J."/>
            <person name="Svec P."/>
            <person name="Maslanova I."/>
            <person name="Stankova E."/>
            <person name="Bartak M."/>
            <person name="Sedlacek I."/>
        </authorList>
    </citation>
    <scope>NUCLEOTIDE SEQUENCE [LARGE SCALE GENOMIC DNA]</scope>
    <source>
        <strain evidence="3">CCM 8825</strain>
    </source>
</reference>
<protein>
    <submittedName>
        <fullName evidence="2">Uncharacterized protein</fullName>
    </submittedName>
</protein>
<evidence type="ECO:0000313" key="3">
    <source>
        <dbReference type="Proteomes" id="UP000288102"/>
    </source>
</evidence>
<accession>A0A434ABG4</accession>